<dbReference type="PROSITE" id="PS51094">
    <property type="entry name" value="PTS_EIIA_TYPE_2"/>
    <property type="match status" value="1"/>
</dbReference>
<dbReference type="PROSITE" id="PS00372">
    <property type="entry name" value="PTS_EIIA_TYPE_2_HIS"/>
    <property type="match status" value="1"/>
</dbReference>
<dbReference type="Proteomes" id="UP000035268">
    <property type="component" value="Chromosome"/>
</dbReference>
<evidence type="ECO:0000313" key="2">
    <source>
        <dbReference type="EMBL" id="AKJ63450.1"/>
    </source>
</evidence>
<dbReference type="Gene3D" id="3.40.930.10">
    <property type="entry name" value="Mannitol-specific EII, Chain A"/>
    <property type="match status" value="1"/>
</dbReference>
<dbReference type="CDD" id="cd00211">
    <property type="entry name" value="PTS_IIA_fru"/>
    <property type="match status" value="1"/>
</dbReference>
<feature type="domain" description="PTS EIIA type-2" evidence="1">
    <location>
        <begin position="5"/>
        <end position="151"/>
    </location>
</feature>
<accession>A0A0G3EF95</accession>
<gene>
    <name evidence="2" type="primary">fruA_1</name>
    <name evidence="2" type="ORF">L21SP4_00166</name>
</gene>
<keyword evidence="3" id="KW-1185">Reference proteome</keyword>
<reference evidence="2 3" key="2">
    <citation type="journal article" date="2016" name="ISME J.">
        <title>Characterization of the first cultured representative of Verrucomicrobia subdivision 5 indicates the proposal of a novel phylum.</title>
        <authorList>
            <person name="Spring S."/>
            <person name="Bunk B."/>
            <person name="Sproer C."/>
            <person name="Schumann P."/>
            <person name="Rohde M."/>
            <person name="Tindall B.J."/>
            <person name="Klenk H.P."/>
        </authorList>
    </citation>
    <scope>NUCLEOTIDE SEQUENCE [LARGE SCALE GENOMIC DNA]</scope>
    <source>
        <strain evidence="2 3">L21-Fru-AB</strain>
    </source>
</reference>
<evidence type="ECO:0000313" key="3">
    <source>
        <dbReference type="Proteomes" id="UP000035268"/>
    </source>
</evidence>
<sequence length="273" mass="30275">MNLSDILNRDLCRVRLHARRKEDMLNEIAEILKEHDALSGFTQEQIAAALREREQLGSTGFGDGLALPHCRLPGLKQFVLGIGLSPRGAAFDALDGKKAHLFCFLAGPEEKPNEYVKVLAEISGVLRNESARRELRKAPTATALYESFMRHASPESAEGGARRRKLLMLVLQEEDLVTEVMELFVEMGIRGASVLESRGMGNILTRVPLFASFMNFLGTREEFHRTVFALVPDEQLPRLIQSIEEITGDMESHSGAMALALDISMLKGSLESI</sequence>
<dbReference type="InterPro" id="IPR002178">
    <property type="entry name" value="PTS_EIIA_type-2_dom"/>
</dbReference>
<organism evidence="2 3">
    <name type="scientific">Kiritimatiella glycovorans</name>
    <dbReference type="NCBI Taxonomy" id="1307763"/>
    <lineage>
        <taxon>Bacteria</taxon>
        <taxon>Pseudomonadati</taxon>
        <taxon>Kiritimatiellota</taxon>
        <taxon>Kiritimatiellia</taxon>
        <taxon>Kiritimatiellales</taxon>
        <taxon>Kiritimatiellaceae</taxon>
        <taxon>Kiritimatiella</taxon>
    </lineage>
</organism>
<dbReference type="EMBL" id="CP010904">
    <property type="protein sequence ID" value="AKJ63450.1"/>
    <property type="molecule type" value="Genomic_DNA"/>
</dbReference>
<dbReference type="InterPro" id="IPR051541">
    <property type="entry name" value="PTS_SugarTrans_NitroReg"/>
</dbReference>
<protein>
    <submittedName>
        <fullName evidence="2">EIIABC-Fru</fullName>
    </submittedName>
</protein>
<proteinExistence type="predicted"/>
<dbReference type="STRING" id="1307763.L21SP4_00166"/>
<dbReference type="Pfam" id="PF00359">
    <property type="entry name" value="PTS_EIIA_2"/>
    <property type="match status" value="1"/>
</dbReference>
<dbReference type="AlphaFoldDB" id="A0A0G3EF95"/>
<evidence type="ECO:0000259" key="1">
    <source>
        <dbReference type="PROSITE" id="PS51094"/>
    </source>
</evidence>
<name>A0A0G3EF95_9BACT</name>
<dbReference type="OrthoDB" id="95460at2"/>
<dbReference type="PANTHER" id="PTHR47738">
    <property type="entry name" value="PTS SYSTEM FRUCTOSE-LIKE EIIA COMPONENT-RELATED"/>
    <property type="match status" value="1"/>
</dbReference>
<dbReference type="RefSeq" id="WP_052880877.1">
    <property type="nucleotide sequence ID" value="NZ_CP010904.1"/>
</dbReference>
<dbReference type="SUPFAM" id="SSF55804">
    <property type="entry name" value="Phoshotransferase/anion transport protein"/>
    <property type="match status" value="1"/>
</dbReference>
<reference evidence="3" key="1">
    <citation type="submission" date="2015-02" db="EMBL/GenBank/DDBJ databases">
        <title>Description and complete genome sequence of the first cultured representative of the subdivision 5 of the Verrucomicrobia phylum.</title>
        <authorList>
            <person name="Spring S."/>
            <person name="Bunk B."/>
            <person name="Sproer C."/>
            <person name="Klenk H.-P."/>
        </authorList>
    </citation>
    <scope>NUCLEOTIDE SEQUENCE [LARGE SCALE GENOMIC DNA]</scope>
    <source>
        <strain evidence="3">L21-Fru-AB</strain>
    </source>
</reference>
<dbReference type="PANTHER" id="PTHR47738:SF2">
    <property type="entry name" value="PTS SYSTEM FRUCTOSE-LIKE EIIA COMPONENT"/>
    <property type="match status" value="1"/>
</dbReference>
<dbReference type="KEGG" id="vbl:L21SP4_00166"/>
<dbReference type="InterPro" id="IPR016152">
    <property type="entry name" value="PTrfase/Anion_transptr"/>
</dbReference>